<reference evidence="1" key="1">
    <citation type="submission" date="2020-08" db="EMBL/GenBank/DDBJ databases">
        <title>Multicomponent nature underlies the extraordinary mechanical properties of spider dragline silk.</title>
        <authorList>
            <person name="Kono N."/>
            <person name="Nakamura H."/>
            <person name="Mori M."/>
            <person name="Yoshida Y."/>
            <person name="Ohtoshi R."/>
            <person name="Malay A.D."/>
            <person name="Moran D.A.P."/>
            <person name="Tomita M."/>
            <person name="Numata K."/>
            <person name="Arakawa K."/>
        </authorList>
    </citation>
    <scope>NUCLEOTIDE SEQUENCE</scope>
</reference>
<keyword evidence="2" id="KW-1185">Reference proteome</keyword>
<accession>A0A8X6UV40</accession>
<dbReference type="EMBL" id="BMAW01039303">
    <property type="protein sequence ID" value="GFU55325.1"/>
    <property type="molecule type" value="Genomic_DNA"/>
</dbReference>
<evidence type="ECO:0000313" key="1">
    <source>
        <dbReference type="EMBL" id="GFU55325.1"/>
    </source>
</evidence>
<organism evidence="1 2">
    <name type="scientific">Nephila pilipes</name>
    <name type="common">Giant wood spider</name>
    <name type="synonym">Nephila maculata</name>
    <dbReference type="NCBI Taxonomy" id="299642"/>
    <lineage>
        <taxon>Eukaryota</taxon>
        <taxon>Metazoa</taxon>
        <taxon>Ecdysozoa</taxon>
        <taxon>Arthropoda</taxon>
        <taxon>Chelicerata</taxon>
        <taxon>Arachnida</taxon>
        <taxon>Araneae</taxon>
        <taxon>Araneomorphae</taxon>
        <taxon>Entelegynae</taxon>
        <taxon>Araneoidea</taxon>
        <taxon>Nephilidae</taxon>
        <taxon>Nephila</taxon>
    </lineage>
</organism>
<gene>
    <name evidence="1" type="ORF">NPIL_263311</name>
</gene>
<sequence length="135" mass="15547">MSAEFSLEQPADMTSKWRCDLDFTLQVISIYERSAERRTHQKETAPPRIATQRRTLLAGTLCSAKAYTLLPLPPPYAGPARTARTRRATLPPFASEHRAAPRCQHRTMPCFAPRQNGPTRLWHLDSWYELRQLTR</sequence>
<proteinExistence type="predicted"/>
<comment type="caution">
    <text evidence="1">The sequence shown here is derived from an EMBL/GenBank/DDBJ whole genome shotgun (WGS) entry which is preliminary data.</text>
</comment>
<dbReference type="AlphaFoldDB" id="A0A8X6UV40"/>
<name>A0A8X6UV40_NEPPI</name>
<protein>
    <submittedName>
        <fullName evidence="1">Uncharacterized protein</fullName>
    </submittedName>
</protein>
<dbReference type="Proteomes" id="UP000887013">
    <property type="component" value="Unassembled WGS sequence"/>
</dbReference>
<evidence type="ECO:0000313" key="2">
    <source>
        <dbReference type="Proteomes" id="UP000887013"/>
    </source>
</evidence>